<dbReference type="GO" id="GO:0007059">
    <property type="term" value="P:chromosome segregation"/>
    <property type="evidence" value="ECO:0007669"/>
    <property type="project" value="UniProtKB-KW"/>
</dbReference>
<dbReference type="GO" id="GO:0051604">
    <property type="term" value="P:protein maturation"/>
    <property type="evidence" value="ECO:0007669"/>
    <property type="project" value="InterPro"/>
</dbReference>
<feature type="region of interest" description="Disordered" evidence="3">
    <location>
        <begin position="1"/>
        <end position="23"/>
    </location>
</feature>
<protein>
    <recommendedName>
        <fullName evidence="5">MIP18 family-like domain-containing protein</fullName>
    </recommendedName>
</protein>
<reference evidence="4" key="1">
    <citation type="submission" date="2021-01" db="EMBL/GenBank/DDBJ databases">
        <authorList>
            <person name="Corre E."/>
            <person name="Pelletier E."/>
            <person name="Niang G."/>
            <person name="Scheremetjew M."/>
            <person name="Finn R."/>
            <person name="Kale V."/>
            <person name="Holt S."/>
            <person name="Cochrane G."/>
            <person name="Meng A."/>
            <person name="Brown T."/>
            <person name="Cohen L."/>
        </authorList>
    </citation>
    <scope>NUCLEOTIDE SEQUENCE</scope>
    <source>
        <strain evidence="4">CCMP1756</strain>
    </source>
</reference>
<evidence type="ECO:0000313" key="4">
    <source>
        <dbReference type="EMBL" id="CAE0703744.1"/>
    </source>
</evidence>
<dbReference type="AlphaFoldDB" id="A0A7S4A4W0"/>
<dbReference type="PANTHER" id="PTHR12377">
    <property type="entry name" value="CYTOSOLIC IRON-SULFUR ASSEMBLY COMPONENT 2B-RELATED"/>
    <property type="match status" value="1"/>
</dbReference>
<feature type="compositionally biased region" description="Low complexity" evidence="3">
    <location>
        <begin position="1"/>
        <end position="10"/>
    </location>
</feature>
<accession>A0A7S4A4W0</accession>
<comment type="similarity">
    <text evidence="1">Belongs to the MIP18 family.</text>
</comment>
<evidence type="ECO:0000256" key="3">
    <source>
        <dbReference type="SAM" id="MobiDB-lite"/>
    </source>
</evidence>
<evidence type="ECO:0000256" key="1">
    <source>
        <dbReference type="ARBA" id="ARBA00010381"/>
    </source>
</evidence>
<dbReference type="SUPFAM" id="SSF117916">
    <property type="entry name" value="Fe-S cluster assembly (FSCA) domain-like"/>
    <property type="match status" value="1"/>
</dbReference>
<evidence type="ECO:0000256" key="2">
    <source>
        <dbReference type="ARBA" id="ARBA00022829"/>
    </source>
</evidence>
<dbReference type="InterPro" id="IPR034904">
    <property type="entry name" value="FSCA_dom_sf"/>
</dbReference>
<dbReference type="Gene3D" id="3.30.300.130">
    <property type="entry name" value="Fe-S cluster assembly (FSCA)"/>
    <property type="match status" value="1"/>
</dbReference>
<dbReference type="EMBL" id="HBIW01022244">
    <property type="protein sequence ID" value="CAE0703744.1"/>
    <property type="molecule type" value="Transcribed_RNA"/>
</dbReference>
<dbReference type="InterPro" id="IPR039796">
    <property type="entry name" value="MIP18"/>
</dbReference>
<proteinExistence type="inferred from homology"/>
<organism evidence="4">
    <name type="scientific">Pelagomonas calceolata</name>
    <dbReference type="NCBI Taxonomy" id="35677"/>
    <lineage>
        <taxon>Eukaryota</taxon>
        <taxon>Sar</taxon>
        <taxon>Stramenopiles</taxon>
        <taxon>Ochrophyta</taxon>
        <taxon>Pelagophyceae</taxon>
        <taxon>Pelagomonadales</taxon>
        <taxon>Pelagomonadaceae</taxon>
        <taxon>Pelagomonas</taxon>
    </lineage>
</organism>
<keyword evidence="2" id="KW-0159">Chromosome partition</keyword>
<evidence type="ECO:0008006" key="5">
    <source>
        <dbReference type="Google" id="ProtNLM"/>
    </source>
</evidence>
<dbReference type="GO" id="GO:0140535">
    <property type="term" value="C:intracellular protein-containing complex"/>
    <property type="evidence" value="ECO:0007669"/>
    <property type="project" value="UniProtKB-ARBA"/>
</dbReference>
<dbReference type="Gene3D" id="6.10.250.1280">
    <property type="match status" value="1"/>
</dbReference>
<name>A0A7S4A4W0_9STRA</name>
<sequence>MAEPISAAESKAAEEAGQNLNPEIHRVARRKRITIDLRGATNGEREPVTREEIFDLIRDVRDPEHEEATLEELRVARIEDVHVGESPPYVDVFFTPTIPHCSMATLIGLCLSVKLLRSLPSKFKLRVAIAPGAHASEDEINKQLADKERVAAALENPHLLKVVNKCVSQSSKFPEPLWAHDELIQGGLPVLLPFDPYRALECETDEEDELT</sequence>
<gene>
    <name evidence="4" type="ORF">PCAL00307_LOCUS19191</name>
</gene>
<dbReference type="PANTHER" id="PTHR12377:SF0">
    <property type="entry name" value="CYTOSOLIC IRON-SULFUR ASSEMBLY COMPONENT 2B"/>
    <property type="match status" value="1"/>
</dbReference>
<dbReference type="FunFam" id="3.30.300.130:FF:000005">
    <property type="entry name" value="Mitotic spindle-associated mmxd complex subunit"/>
    <property type="match status" value="1"/>
</dbReference>
<dbReference type="GO" id="GO:1990229">
    <property type="term" value="C:iron-sulfur cluster assembly complex"/>
    <property type="evidence" value="ECO:0007669"/>
    <property type="project" value="UniProtKB-ARBA"/>
</dbReference>